<evidence type="ECO:0000313" key="2">
    <source>
        <dbReference type="EMBL" id="OAN50765.1"/>
    </source>
</evidence>
<keyword evidence="3" id="KW-1185">Reference proteome</keyword>
<dbReference type="SUPFAM" id="SSF75169">
    <property type="entry name" value="DsrEFH-like"/>
    <property type="match status" value="1"/>
</dbReference>
<dbReference type="EMBL" id="LWQU01000135">
    <property type="protein sequence ID" value="OAN50765.1"/>
    <property type="molecule type" value="Genomic_DNA"/>
</dbReference>
<dbReference type="Gene3D" id="3.40.1260.10">
    <property type="entry name" value="DsrEFH-like"/>
    <property type="match status" value="1"/>
</dbReference>
<keyword evidence="1" id="KW-0732">Signal</keyword>
<comment type="caution">
    <text evidence="2">The sequence shown here is derived from an EMBL/GenBank/DDBJ whole genome shotgun (WGS) entry which is preliminary data.</text>
</comment>
<organism evidence="2 3">
    <name type="scientific">Magnetospirillum moscoviense</name>
    <dbReference type="NCBI Taxonomy" id="1437059"/>
    <lineage>
        <taxon>Bacteria</taxon>
        <taxon>Pseudomonadati</taxon>
        <taxon>Pseudomonadota</taxon>
        <taxon>Alphaproteobacteria</taxon>
        <taxon>Rhodospirillales</taxon>
        <taxon>Rhodospirillaceae</taxon>
        <taxon>Magnetospirillum</taxon>
    </lineage>
</organism>
<dbReference type="STRING" id="1437059.A6A05_11630"/>
<feature type="chain" id="PRO_5008092168" evidence="1">
    <location>
        <begin position="21"/>
        <end position="147"/>
    </location>
</feature>
<dbReference type="InterPro" id="IPR003787">
    <property type="entry name" value="Sulphur_relay_DsrE/F-like"/>
</dbReference>
<dbReference type="PANTHER" id="PTHR37691">
    <property type="entry name" value="BLR3518 PROTEIN"/>
    <property type="match status" value="1"/>
</dbReference>
<sequence>MRALGLLLSILLLWPALARAETVLASPKPGWDNPRKVVLQLNAEDPRHVNNVLYNAVNLQKFYGQDNVKVAIIAYGGGVRALLADQSKVADRVASLKAYEVEFVACGNTLETIGRKPGDLLAGVSVVTAGIAELVERQLQGWVVVAP</sequence>
<proteinExistence type="predicted"/>
<dbReference type="PANTHER" id="PTHR37691:SF1">
    <property type="entry name" value="BLR3518 PROTEIN"/>
    <property type="match status" value="1"/>
</dbReference>
<evidence type="ECO:0000313" key="3">
    <source>
        <dbReference type="Proteomes" id="UP000078543"/>
    </source>
</evidence>
<feature type="signal peptide" evidence="1">
    <location>
        <begin position="1"/>
        <end position="20"/>
    </location>
</feature>
<dbReference type="Pfam" id="PF02635">
    <property type="entry name" value="DsrE"/>
    <property type="match status" value="1"/>
</dbReference>
<evidence type="ECO:0000256" key="1">
    <source>
        <dbReference type="SAM" id="SignalP"/>
    </source>
</evidence>
<dbReference type="AlphaFoldDB" id="A0A178MRQ9"/>
<gene>
    <name evidence="2" type="ORF">A6A05_11630</name>
</gene>
<accession>A0A178MRQ9</accession>
<dbReference type="OrthoDB" id="5794490at2"/>
<reference evidence="2 3" key="1">
    <citation type="submission" date="2016-04" db="EMBL/GenBank/DDBJ databases">
        <title>Draft genome sequence of freshwater magnetotactic bacteria Magnetospirillum marisnigri SP-1 and Magnetospirillum moscoviense BB-1.</title>
        <authorList>
            <person name="Koziaeva V."/>
            <person name="Dziuba M.V."/>
            <person name="Ivanov T.M."/>
            <person name="Kuznetsov B."/>
            <person name="Grouzdev D.S."/>
        </authorList>
    </citation>
    <scope>NUCLEOTIDE SEQUENCE [LARGE SCALE GENOMIC DNA]</scope>
    <source>
        <strain evidence="2 3">BB-1</strain>
    </source>
</reference>
<protein>
    <submittedName>
        <fullName evidence="2">Uncharacterized protein</fullName>
    </submittedName>
</protein>
<name>A0A178MRQ9_9PROT</name>
<dbReference type="Proteomes" id="UP000078543">
    <property type="component" value="Unassembled WGS sequence"/>
</dbReference>
<dbReference type="RefSeq" id="WP_068499914.1">
    <property type="nucleotide sequence ID" value="NZ_LWQU01000135.1"/>
</dbReference>
<dbReference type="InterPro" id="IPR027396">
    <property type="entry name" value="DsrEFH-like"/>
</dbReference>